<evidence type="ECO:0000313" key="3">
    <source>
        <dbReference type="Proteomes" id="UP000323597"/>
    </source>
</evidence>
<dbReference type="AlphaFoldDB" id="A0A5D2ZCN1"/>
<reference evidence="2 3" key="1">
    <citation type="submission" date="2019-07" db="EMBL/GenBank/DDBJ databases">
        <title>WGS assembly of Gossypium mustelinum.</title>
        <authorList>
            <person name="Chen Z.J."/>
            <person name="Sreedasyam A."/>
            <person name="Ando A."/>
            <person name="Song Q."/>
            <person name="De L."/>
            <person name="Hulse-Kemp A."/>
            <person name="Ding M."/>
            <person name="Ye W."/>
            <person name="Kirkbride R."/>
            <person name="Jenkins J."/>
            <person name="Plott C."/>
            <person name="Lovell J."/>
            <person name="Lin Y.-M."/>
            <person name="Vaughn R."/>
            <person name="Liu B."/>
            <person name="Li W."/>
            <person name="Simpson S."/>
            <person name="Scheffler B."/>
            <person name="Saski C."/>
            <person name="Grover C."/>
            <person name="Hu G."/>
            <person name="Conover J."/>
            <person name="Carlson J."/>
            <person name="Shu S."/>
            <person name="Boston L."/>
            <person name="Williams M."/>
            <person name="Peterson D."/>
            <person name="Mcgee K."/>
            <person name="Jones D."/>
            <person name="Wendel J."/>
            <person name="Stelly D."/>
            <person name="Grimwood J."/>
            <person name="Schmutz J."/>
        </authorList>
    </citation>
    <scope>NUCLEOTIDE SEQUENCE [LARGE SCALE GENOMIC DNA]</scope>
    <source>
        <strain evidence="2">1408120.09</strain>
    </source>
</reference>
<keyword evidence="1" id="KW-0813">Transport</keyword>
<dbReference type="Proteomes" id="UP000323597">
    <property type="component" value="Chromosome A05"/>
</dbReference>
<protein>
    <recommendedName>
        <fullName evidence="1">Glutaredoxin-like protein</fullName>
    </recommendedName>
</protein>
<dbReference type="Gene3D" id="3.40.30.10">
    <property type="entry name" value="Glutaredoxin"/>
    <property type="match status" value="1"/>
</dbReference>
<dbReference type="InterPro" id="IPR036249">
    <property type="entry name" value="Thioredoxin-like_sf"/>
</dbReference>
<dbReference type="SUPFAM" id="SSF52833">
    <property type="entry name" value="Thioredoxin-like"/>
    <property type="match status" value="1"/>
</dbReference>
<sequence length="141" mass="15548">MLSKGIGTMAARSLSTVHVPAFKPKWVFSPLSFCSSESKPRKLVLYSKPGCCLCDGLKEKLHAAFSLSGPDPLHDVVLQVRDITSNPEWEKAYQYEIPVLAKVLSDGSEEILPRLSPRLGVELVHKKIAAAFKQAVKYILV</sequence>
<organism evidence="2 3">
    <name type="scientific">Gossypium mustelinum</name>
    <name type="common">Cotton</name>
    <name type="synonym">Gossypium caicoense</name>
    <dbReference type="NCBI Taxonomy" id="34275"/>
    <lineage>
        <taxon>Eukaryota</taxon>
        <taxon>Viridiplantae</taxon>
        <taxon>Streptophyta</taxon>
        <taxon>Embryophyta</taxon>
        <taxon>Tracheophyta</taxon>
        <taxon>Spermatophyta</taxon>
        <taxon>Magnoliopsida</taxon>
        <taxon>eudicotyledons</taxon>
        <taxon>Gunneridae</taxon>
        <taxon>Pentapetalae</taxon>
        <taxon>rosids</taxon>
        <taxon>malvids</taxon>
        <taxon>Malvales</taxon>
        <taxon>Malvaceae</taxon>
        <taxon>Malvoideae</taxon>
        <taxon>Gossypium</taxon>
    </lineage>
</organism>
<dbReference type="EMBL" id="CM017640">
    <property type="protein sequence ID" value="TYJ35616.1"/>
    <property type="molecule type" value="Genomic_DNA"/>
</dbReference>
<gene>
    <name evidence="2" type="ORF">E1A91_A05G248900v1</name>
</gene>
<name>A0A5D2ZCN1_GOSMU</name>
<dbReference type="InterPro" id="IPR008554">
    <property type="entry name" value="Glutaredoxin-like"/>
</dbReference>
<accession>A0A5D2ZCN1</accession>
<proteinExistence type="inferred from homology"/>
<evidence type="ECO:0000256" key="1">
    <source>
        <dbReference type="RuleBase" id="RU363082"/>
    </source>
</evidence>
<evidence type="ECO:0000313" key="2">
    <source>
        <dbReference type="EMBL" id="TYJ35616.1"/>
    </source>
</evidence>
<keyword evidence="3" id="KW-1185">Reference proteome</keyword>
<dbReference type="PANTHER" id="PTHR33558">
    <property type="entry name" value="GLUTAREDOXIN-LIKE PROTEIN C5ORF63 HOMOLOG"/>
    <property type="match status" value="1"/>
</dbReference>
<dbReference type="Pfam" id="PF05768">
    <property type="entry name" value="Glrx-like"/>
    <property type="match status" value="1"/>
</dbReference>
<dbReference type="InterPro" id="IPR052565">
    <property type="entry name" value="Glutaredoxin-like_YDR286C"/>
</dbReference>
<dbReference type="PANTHER" id="PTHR33558:SF1">
    <property type="entry name" value="GLUTAREDOXIN-LIKE PROTEIN C5ORF63 HOMOLOG"/>
    <property type="match status" value="1"/>
</dbReference>
<keyword evidence="1" id="KW-0249">Electron transport</keyword>
<comment type="similarity">
    <text evidence="1">Belongs to the glutaredoxin family.</text>
</comment>